<evidence type="ECO:0000313" key="3">
    <source>
        <dbReference type="EMBL" id="KAL3778125.1"/>
    </source>
</evidence>
<keyword evidence="4" id="KW-1185">Reference proteome</keyword>
<keyword evidence="2" id="KW-0812">Transmembrane</keyword>
<organism evidence="3 4">
    <name type="scientific">Cyclotella atomus</name>
    <dbReference type="NCBI Taxonomy" id="382360"/>
    <lineage>
        <taxon>Eukaryota</taxon>
        <taxon>Sar</taxon>
        <taxon>Stramenopiles</taxon>
        <taxon>Ochrophyta</taxon>
        <taxon>Bacillariophyta</taxon>
        <taxon>Coscinodiscophyceae</taxon>
        <taxon>Thalassiosirophycidae</taxon>
        <taxon>Stephanodiscales</taxon>
        <taxon>Stephanodiscaceae</taxon>
        <taxon>Cyclotella</taxon>
    </lineage>
</organism>
<keyword evidence="2" id="KW-0472">Membrane</keyword>
<feature type="transmembrane region" description="Helical" evidence="2">
    <location>
        <begin position="12"/>
        <end position="31"/>
    </location>
</feature>
<evidence type="ECO:0000256" key="2">
    <source>
        <dbReference type="SAM" id="Phobius"/>
    </source>
</evidence>
<proteinExistence type="predicted"/>
<dbReference type="EMBL" id="JALLPJ020001003">
    <property type="protein sequence ID" value="KAL3778125.1"/>
    <property type="molecule type" value="Genomic_DNA"/>
</dbReference>
<evidence type="ECO:0000313" key="4">
    <source>
        <dbReference type="Proteomes" id="UP001530400"/>
    </source>
</evidence>
<comment type="caution">
    <text evidence="3">The sequence shown here is derived from an EMBL/GenBank/DDBJ whole genome shotgun (WGS) entry which is preliminary data.</text>
</comment>
<dbReference type="AlphaFoldDB" id="A0ABD3NVL7"/>
<keyword evidence="2" id="KW-1133">Transmembrane helix</keyword>
<sequence length="96" mass="10748">MARGQSGKQLVTFAVAATVSAIGIGTIYLPFMADRDKLRGLFEEGEEQIPEGARREIRDIMRKEAMEKKAQQEEGVSVQQEKKGAGSMWSSFRRNQ</sequence>
<name>A0ABD3NVL7_9STRA</name>
<evidence type="ECO:0000256" key="1">
    <source>
        <dbReference type="SAM" id="MobiDB-lite"/>
    </source>
</evidence>
<reference evidence="3 4" key="1">
    <citation type="submission" date="2024-10" db="EMBL/GenBank/DDBJ databases">
        <title>Updated reference genomes for cyclostephanoid diatoms.</title>
        <authorList>
            <person name="Roberts W.R."/>
            <person name="Alverson A.J."/>
        </authorList>
    </citation>
    <scope>NUCLEOTIDE SEQUENCE [LARGE SCALE GENOMIC DNA]</scope>
    <source>
        <strain evidence="3 4">AJA010-31</strain>
    </source>
</reference>
<feature type="region of interest" description="Disordered" evidence="1">
    <location>
        <begin position="64"/>
        <end position="96"/>
    </location>
</feature>
<gene>
    <name evidence="3" type="ORF">ACHAWO_008077</name>
</gene>
<accession>A0ABD3NVL7</accession>
<protein>
    <submittedName>
        <fullName evidence="3">Uncharacterized protein</fullName>
    </submittedName>
</protein>
<dbReference type="Proteomes" id="UP001530400">
    <property type="component" value="Unassembled WGS sequence"/>
</dbReference>